<dbReference type="GO" id="GO:0005886">
    <property type="term" value="C:plasma membrane"/>
    <property type="evidence" value="ECO:0007669"/>
    <property type="project" value="TreeGrafter"/>
</dbReference>
<keyword evidence="4 5" id="KW-0472">Membrane</keyword>
<evidence type="ECO:0000313" key="6">
    <source>
        <dbReference type="EMBL" id="KAJ5241716.1"/>
    </source>
</evidence>
<dbReference type="OrthoDB" id="3357846at2759"/>
<evidence type="ECO:0000256" key="5">
    <source>
        <dbReference type="SAM" id="Phobius"/>
    </source>
</evidence>
<comment type="caution">
    <text evidence="6">The sequence shown here is derived from an EMBL/GenBank/DDBJ whole genome shotgun (WGS) entry which is preliminary data.</text>
</comment>
<protein>
    <submittedName>
        <fullName evidence="6">Uncharacterized protein</fullName>
    </submittedName>
</protein>
<evidence type="ECO:0000313" key="7">
    <source>
        <dbReference type="Proteomes" id="UP001147733"/>
    </source>
</evidence>
<keyword evidence="7" id="KW-1185">Reference proteome</keyword>
<proteinExistence type="predicted"/>
<dbReference type="PANTHER" id="PTHR23502:SF23">
    <property type="entry name" value="FLUCONAZOLE RESISTANCE PROTEIN 1"/>
    <property type="match status" value="1"/>
</dbReference>
<organism evidence="6 7">
    <name type="scientific">Penicillium citrinum</name>
    <dbReference type="NCBI Taxonomy" id="5077"/>
    <lineage>
        <taxon>Eukaryota</taxon>
        <taxon>Fungi</taxon>
        <taxon>Dikarya</taxon>
        <taxon>Ascomycota</taxon>
        <taxon>Pezizomycotina</taxon>
        <taxon>Eurotiomycetes</taxon>
        <taxon>Eurotiomycetidae</taxon>
        <taxon>Eurotiales</taxon>
        <taxon>Aspergillaceae</taxon>
        <taxon>Penicillium</taxon>
    </lineage>
</organism>
<dbReference type="RefSeq" id="XP_056504720.1">
    <property type="nucleotide sequence ID" value="XM_056638963.1"/>
</dbReference>
<evidence type="ECO:0000256" key="1">
    <source>
        <dbReference type="ARBA" id="ARBA00004141"/>
    </source>
</evidence>
<feature type="transmembrane region" description="Helical" evidence="5">
    <location>
        <begin position="7"/>
        <end position="26"/>
    </location>
</feature>
<accession>A0A9W9PC31</accession>
<gene>
    <name evidence="6" type="ORF">N7469_000043</name>
</gene>
<keyword evidence="2 5" id="KW-0812">Transmembrane</keyword>
<comment type="subcellular location">
    <subcellularLocation>
        <location evidence="1">Membrane</location>
        <topology evidence="1">Multi-pass membrane protein</topology>
    </subcellularLocation>
</comment>
<dbReference type="PANTHER" id="PTHR23502">
    <property type="entry name" value="MAJOR FACILITATOR SUPERFAMILY"/>
    <property type="match status" value="1"/>
</dbReference>
<sequence>MLIYDILYLWFEFFPFGANILPALRSTDIFDGIYHFNAIQQSPYIIWLYFSYQPKLRNCDIRLEPEARLVPGRIGATCIPVSLFVFAWSSRASVPWIAPIIGTAFFAPGFYLAFQPILNHLGESYQRYVASVFAGNTFFRSSFGGSLTFSWSTDVKIPGNWVSFYCPRFHFRYDGTPALYIGKSKSAPDT</sequence>
<evidence type="ECO:0000256" key="4">
    <source>
        <dbReference type="ARBA" id="ARBA00023136"/>
    </source>
</evidence>
<reference evidence="6" key="1">
    <citation type="submission" date="2022-11" db="EMBL/GenBank/DDBJ databases">
        <authorList>
            <person name="Petersen C."/>
        </authorList>
    </citation>
    <scope>NUCLEOTIDE SEQUENCE</scope>
    <source>
        <strain evidence="6">IBT 23319</strain>
    </source>
</reference>
<dbReference type="Proteomes" id="UP001147733">
    <property type="component" value="Unassembled WGS sequence"/>
</dbReference>
<name>A0A9W9PC31_PENCI</name>
<evidence type="ECO:0000256" key="3">
    <source>
        <dbReference type="ARBA" id="ARBA00022989"/>
    </source>
</evidence>
<dbReference type="GeneID" id="81378130"/>
<dbReference type="GO" id="GO:0015244">
    <property type="term" value="F:fluconazole transmembrane transporter activity"/>
    <property type="evidence" value="ECO:0007669"/>
    <property type="project" value="TreeGrafter"/>
</dbReference>
<keyword evidence="3 5" id="KW-1133">Transmembrane helix</keyword>
<evidence type="ECO:0000256" key="2">
    <source>
        <dbReference type="ARBA" id="ARBA00022692"/>
    </source>
</evidence>
<dbReference type="EMBL" id="JAPQKT010000001">
    <property type="protein sequence ID" value="KAJ5241716.1"/>
    <property type="molecule type" value="Genomic_DNA"/>
</dbReference>
<feature type="transmembrane region" description="Helical" evidence="5">
    <location>
        <begin position="96"/>
        <end position="114"/>
    </location>
</feature>
<dbReference type="GO" id="GO:1990961">
    <property type="term" value="P:xenobiotic detoxification by transmembrane export across the plasma membrane"/>
    <property type="evidence" value="ECO:0007669"/>
    <property type="project" value="TreeGrafter"/>
</dbReference>
<reference evidence="6" key="2">
    <citation type="journal article" date="2023" name="IMA Fungus">
        <title>Comparative genomic study of the Penicillium genus elucidates a diverse pangenome and 15 lateral gene transfer events.</title>
        <authorList>
            <person name="Petersen C."/>
            <person name="Sorensen T."/>
            <person name="Nielsen M.R."/>
            <person name="Sondergaard T.E."/>
            <person name="Sorensen J.L."/>
            <person name="Fitzpatrick D.A."/>
            <person name="Frisvad J.C."/>
            <person name="Nielsen K.L."/>
        </authorList>
    </citation>
    <scope>NUCLEOTIDE SEQUENCE</scope>
    <source>
        <strain evidence="6">IBT 23319</strain>
    </source>
</reference>
<dbReference type="AlphaFoldDB" id="A0A9W9PC31"/>